<protein>
    <submittedName>
        <fullName evidence="2">Uncharacterized protein</fullName>
    </submittedName>
</protein>
<accession>A0AAD3XDU4</accession>
<feature type="region of interest" description="Disordered" evidence="1">
    <location>
        <begin position="1"/>
        <end position="57"/>
    </location>
</feature>
<sequence>MLDENKIYFSSLFSPPRKQNSNHKPPSSHQKHRHGYNDQPAAWTQQQGQAKDNGAGKNVWEEDVNAEAEEFIEENHRNFKLMKRMSRSFGRWKGCFKR</sequence>
<name>A0AAD3XDU4_NEPGR</name>
<keyword evidence="3" id="KW-1185">Reference proteome</keyword>
<dbReference type="AlphaFoldDB" id="A0AAD3XDU4"/>
<dbReference type="Proteomes" id="UP001279734">
    <property type="component" value="Unassembled WGS sequence"/>
</dbReference>
<evidence type="ECO:0000313" key="3">
    <source>
        <dbReference type="Proteomes" id="UP001279734"/>
    </source>
</evidence>
<evidence type="ECO:0000256" key="1">
    <source>
        <dbReference type="SAM" id="MobiDB-lite"/>
    </source>
</evidence>
<evidence type="ECO:0000313" key="2">
    <source>
        <dbReference type="EMBL" id="GMH01561.1"/>
    </source>
</evidence>
<feature type="compositionally biased region" description="Polar residues" evidence="1">
    <location>
        <begin position="11"/>
        <end position="28"/>
    </location>
</feature>
<organism evidence="2 3">
    <name type="scientific">Nepenthes gracilis</name>
    <name type="common">Slender pitcher plant</name>
    <dbReference type="NCBI Taxonomy" id="150966"/>
    <lineage>
        <taxon>Eukaryota</taxon>
        <taxon>Viridiplantae</taxon>
        <taxon>Streptophyta</taxon>
        <taxon>Embryophyta</taxon>
        <taxon>Tracheophyta</taxon>
        <taxon>Spermatophyta</taxon>
        <taxon>Magnoliopsida</taxon>
        <taxon>eudicotyledons</taxon>
        <taxon>Gunneridae</taxon>
        <taxon>Pentapetalae</taxon>
        <taxon>Caryophyllales</taxon>
        <taxon>Nepenthaceae</taxon>
        <taxon>Nepenthes</taxon>
    </lineage>
</organism>
<dbReference type="EMBL" id="BSYO01000003">
    <property type="protein sequence ID" value="GMH01561.1"/>
    <property type="molecule type" value="Genomic_DNA"/>
</dbReference>
<gene>
    <name evidence="2" type="ORF">Nepgr_003400</name>
</gene>
<proteinExistence type="predicted"/>
<comment type="caution">
    <text evidence="2">The sequence shown here is derived from an EMBL/GenBank/DDBJ whole genome shotgun (WGS) entry which is preliminary data.</text>
</comment>
<reference evidence="2" key="1">
    <citation type="submission" date="2023-05" db="EMBL/GenBank/DDBJ databases">
        <title>Nepenthes gracilis genome sequencing.</title>
        <authorList>
            <person name="Fukushima K."/>
        </authorList>
    </citation>
    <scope>NUCLEOTIDE SEQUENCE</scope>
    <source>
        <strain evidence="2">SING2019-196</strain>
    </source>
</reference>